<evidence type="ECO:0000313" key="4">
    <source>
        <dbReference type="RefSeq" id="XP_002731486.1"/>
    </source>
</evidence>
<dbReference type="PANTHER" id="PTHR11571:SF150">
    <property type="entry name" value="GLUTATHIONE S-TRANSFERASE"/>
    <property type="match status" value="1"/>
</dbReference>
<dbReference type="SFLD" id="SFLDG00363">
    <property type="entry name" value="AMPS_(cytGST):_Alpha-__Mu-__Pi"/>
    <property type="match status" value="1"/>
</dbReference>
<dbReference type="SFLD" id="SFLDG01205">
    <property type="entry name" value="AMPS.1"/>
    <property type="match status" value="1"/>
</dbReference>
<organism evidence="3 4">
    <name type="scientific">Saccoglossus kowalevskii</name>
    <name type="common">Acorn worm</name>
    <dbReference type="NCBI Taxonomy" id="10224"/>
    <lineage>
        <taxon>Eukaryota</taxon>
        <taxon>Metazoa</taxon>
        <taxon>Hemichordata</taxon>
        <taxon>Enteropneusta</taxon>
        <taxon>Harrimaniidae</taxon>
        <taxon>Saccoglossus</taxon>
    </lineage>
</organism>
<protein>
    <submittedName>
        <fullName evidence="4">S-crystallin 4-like</fullName>
    </submittedName>
</protein>
<dbReference type="SFLD" id="SFLDS00019">
    <property type="entry name" value="Glutathione_Transferase_(cytos"/>
    <property type="match status" value="1"/>
</dbReference>
<dbReference type="Pfam" id="PF02798">
    <property type="entry name" value="GST_N"/>
    <property type="match status" value="1"/>
</dbReference>
<dbReference type="CDD" id="cd03192">
    <property type="entry name" value="GST_C_Sigma_like"/>
    <property type="match status" value="1"/>
</dbReference>
<dbReference type="PANTHER" id="PTHR11571">
    <property type="entry name" value="GLUTATHIONE S-TRANSFERASE"/>
    <property type="match status" value="1"/>
</dbReference>
<dbReference type="RefSeq" id="XP_002731486.1">
    <property type="nucleotide sequence ID" value="XM_002731440.2"/>
</dbReference>
<dbReference type="Pfam" id="PF14497">
    <property type="entry name" value="GST_C_3"/>
    <property type="match status" value="1"/>
</dbReference>
<dbReference type="CDD" id="cd03039">
    <property type="entry name" value="GST_N_Sigma_like"/>
    <property type="match status" value="1"/>
</dbReference>
<gene>
    <name evidence="4" type="primary">LOC100374610</name>
</gene>
<accession>A0ABM0GJX3</accession>
<name>A0ABM0GJX3_SACKO</name>
<feature type="domain" description="GST N-terminal" evidence="1">
    <location>
        <begin position="2"/>
        <end position="81"/>
    </location>
</feature>
<dbReference type="InterPro" id="IPR036282">
    <property type="entry name" value="Glutathione-S-Trfase_C_sf"/>
</dbReference>
<dbReference type="InterPro" id="IPR004046">
    <property type="entry name" value="GST_C"/>
</dbReference>
<sequence>MPTYKLYYFNSRALAEQSRMIFALAGVEYEDIRYTREEWPAAKESGKFPFGTVPCLEVDGVMLAQSSAIACYLGNEFGFSGKNNLEKAKVDMIMDAFGDLLKVAGKWYFAADEDAKAAAVEEYNTKTCPAIYGGLEKILVANNGGDGYYVGNEVTIADIAFVVTWEMTKMLNPQMLDSYPKQKALKDRVLALPKIAEWVKKRPETEH</sequence>
<reference evidence="4" key="1">
    <citation type="submission" date="2025-08" db="UniProtKB">
        <authorList>
            <consortium name="RefSeq"/>
        </authorList>
    </citation>
    <scope>IDENTIFICATION</scope>
    <source>
        <tissue evidence="4">Testes</tissue>
    </source>
</reference>
<evidence type="ECO:0000259" key="1">
    <source>
        <dbReference type="PROSITE" id="PS50404"/>
    </source>
</evidence>
<dbReference type="PROSITE" id="PS50404">
    <property type="entry name" value="GST_NTER"/>
    <property type="match status" value="1"/>
</dbReference>
<proteinExistence type="predicted"/>
<dbReference type="InterPro" id="IPR036249">
    <property type="entry name" value="Thioredoxin-like_sf"/>
</dbReference>
<dbReference type="GeneID" id="100374610"/>
<dbReference type="InterPro" id="IPR050213">
    <property type="entry name" value="GST_superfamily"/>
</dbReference>
<dbReference type="InterPro" id="IPR010987">
    <property type="entry name" value="Glutathione-S-Trfase_C-like"/>
</dbReference>
<evidence type="ECO:0000313" key="3">
    <source>
        <dbReference type="Proteomes" id="UP000694865"/>
    </source>
</evidence>
<dbReference type="InterPro" id="IPR004045">
    <property type="entry name" value="Glutathione_S-Trfase_N"/>
</dbReference>
<dbReference type="SUPFAM" id="SSF47616">
    <property type="entry name" value="GST C-terminal domain-like"/>
    <property type="match status" value="1"/>
</dbReference>
<keyword evidence="3" id="KW-1185">Reference proteome</keyword>
<dbReference type="SUPFAM" id="SSF52833">
    <property type="entry name" value="Thioredoxin-like"/>
    <property type="match status" value="1"/>
</dbReference>
<dbReference type="Gene3D" id="1.20.1050.130">
    <property type="match status" value="1"/>
</dbReference>
<feature type="domain" description="GST C-terminal" evidence="2">
    <location>
        <begin position="83"/>
        <end position="207"/>
    </location>
</feature>
<evidence type="ECO:0000259" key="2">
    <source>
        <dbReference type="PROSITE" id="PS50405"/>
    </source>
</evidence>
<dbReference type="InterPro" id="IPR040079">
    <property type="entry name" value="Glutathione_S-Trfase"/>
</dbReference>
<dbReference type="Proteomes" id="UP000694865">
    <property type="component" value="Unplaced"/>
</dbReference>
<dbReference type="PROSITE" id="PS50405">
    <property type="entry name" value="GST_CTER"/>
    <property type="match status" value="1"/>
</dbReference>